<dbReference type="EMBL" id="JRRC01319623">
    <property type="protein sequence ID" value="KHG03049.1"/>
    <property type="molecule type" value="Genomic_DNA"/>
</dbReference>
<sequence length="11" mass="1130">MPLISLSLSLG</sequence>
<gene>
    <name evidence="1" type="ORF">F383_39433</name>
</gene>
<protein>
    <submittedName>
        <fullName evidence="1">Uncharacterized protein</fullName>
    </submittedName>
</protein>
<evidence type="ECO:0000313" key="1">
    <source>
        <dbReference type="EMBL" id="KHG03049.1"/>
    </source>
</evidence>
<proteinExistence type="predicted"/>
<reference evidence="2" key="1">
    <citation type="submission" date="2014-09" db="EMBL/GenBank/DDBJ databases">
        <authorList>
            <person name="Mudge J."/>
            <person name="Ramaraj T."/>
            <person name="Lindquist I.E."/>
            <person name="Bharti A.K."/>
            <person name="Sundararajan A."/>
            <person name="Cameron C.T."/>
            <person name="Woodward J.E."/>
            <person name="May G.D."/>
            <person name="Brubaker C."/>
            <person name="Broadhvest J."/>
            <person name="Wilkins T.A."/>
        </authorList>
    </citation>
    <scope>NUCLEOTIDE SEQUENCE</scope>
    <source>
        <strain evidence="2">cv. AKA8401</strain>
    </source>
</reference>
<name>A0A0B0MU68_GOSAR</name>
<evidence type="ECO:0000313" key="2">
    <source>
        <dbReference type="Proteomes" id="UP000032142"/>
    </source>
</evidence>
<accession>A0A0B0MU68</accession>
<comment type="caution">
    <text evidence="1">The sequence shown here is derived from an EMBL/GenBank/DDBJ whole genome shotgun (WGS) entry which is preliminary data.</text>
</comment>
<dbReference type="Proteomes" id="UP000032142">
    <property type="component" value="Unassembled WGS sequence"/>
</dbReference>
<organism evidence="1 2">
    <name type="scientific">Gossypium arboreum</name>
    <name type="common">Tree cotton</name>
    <name type="synonym">Gossypium nanking</name>
    <dbReference type="NCBI Taxonomy" id="29729"/>
    <lineage>
        <taxon>Eukaryota</taxon>
        <taxon>Viridiplantae</taxon>
        <taxon>Streptophyta</taxon>
        <taxon>Embryophyta</taxon>
        <taxon>Tracheophyta</taxon>
        <taxon>Spermatophyta</taxon>
        <taxon>Magnoliopsida</taxon>
        <taxon>eudicotyledons</taxon>
        <taxon>Gunneridae</taxon>
        <taxon>Pentapetalae</taxon>
        <taxon>rosids</taxon>
        <taxon>malvids</taxon>
        <taxon>Malvales</taxon>
        <taxon>Malvaceae</taxon>
        <taxon>Malvoideae</taxon>
        <taxon>Gossypium</taxon>
    </lineage>
</organism>
<keyword evidence="2" id="KW-1185">Reference proteome</keyword>